<protein>
    <recommendedName>
        <fullName evidence="3">N-acetyltransferase domain-containing protein</fullName>
    </recommendedName>
</protein>
<sequence>MKFEVTPKTYRGGGMDVVKLNLMNKLVFLQKARLEIGDYHTFSFPNRGRISTIPEVERNYILRAIFETGKSMSKGEVDSMRTLALAAYPLADLLDPTINHRCNWLVMVRHNESVPSAIALDYFGEHNYRYFFLGRHEAIRVFIKEFPKIQYAIAEHLGDFRLVLPTWQFKENELPNLLGKTWKLRGGKAEVGTRIVLPLKTATIPEVEYDKKRYKIVNLTSDHLPSIKTLLTAYPHHSFRTTANHVGMIDTSTGEVVAMSGIISQVVPFGDPNQAVSITGNLVTRQDYKRQHLAKAVKCETLRRIKRDSAFNQGIAVADVNAKSLLLNIGLGYEPIRVNGGIASFFWCIYEQEETAIIEA</sequence>
<gene>
    <name evidence="1" type="ORF">CO049_00685</name>
</gene>
<accession>A0A2M8F271</accession>
<reference evidence="2" key="1">
    <citation type="submission" date="2017-09" db="EMBL/GenBank/DDBJ databases">
        <title>Depth-based differentiation of microbial function through sediment-hosted aquifers and enrichment of novel symbionts in the deep terrestrial subsurface.</title>
        <authorList>
            <person name="Probst A.J."/>
            <person name="Ladd B."/>
            <person name="Jarett J.K."/>
            <person name="Geller-Mcgrath D.E."/>
            <person name="Sieber C.M.K."/>
            <person name="Emerson J.B."/>
            <person name="Anantharaman K."/>
            <person name="Thomas B.C."/>
            <person name="Malmstrom R."/>
            <person name="Stieglmeier M."/>
            <person name="Klingl A."/>
            <person name="Woyke T."/>
            <person name="Ryan C.M."/>
            <person name="Banfield J.F."/>
        </authorList>
    </citation>
    <scope>NUCLEOTIDE SEQUENCE [LARGE SCALE GENOMIC DNA]</scope>
</reference>
<comment type="caution">
    <text evidence="1">The sequence shown here is derived from an EMBL/GenBank/DDBJ whole genome shotgun (WGS) entry which is preliminary data.</text>
</comment>
<evidence type="ECO:0008006" key="3">
    <source>
        <dbReference type="Google" id="ProtNLM"/>
    </source>
</evidence>
<dbReference type="EMBL" id="PFSA01000013">
    <property type="protein sequence ID" value="PJC33360.1"/>
    <property type="molecule type" value="Genomic_DNA"/>
</dbReference>
<dbReference type="Proteomes" id="UP000229777">
    <property type="component" value="Unassembled WGS sequence"/>
</dbReference>
<dbReference type="AlphaFoldDB" id="A0A2M8F271"/>
<organism evidence="1 2">
    <name type="scientific">Candidatus Roizmanbacteria bacterium CG_4_9_14_0_2_um_filter_36_12</name>
    <dbReference type="NCBI Taxonomy" id="1974837"/>
    <lineage>
        <taxon>Bacteria</taxon>
        <taxon>Candidatus Roizmaniibacteriota</taxon>
    </lineage>
</organism>
<name>A0A2M8F271_9BACT</name>
<proteinExistence type="predicted"/>
<dbReference type="Gene3D" id="3.40.630.30">
    <property type="match status" value="1"/>
</dbReference>
<evidence type="ECO:0000313" key="2">
    <source>
        <dbReference type="Proteomes" id="UP000229777"/>
    </source>
</evidence>
<evidence type="ECO:0000313" key="1">
    <source>
        <dbReference type="EMBL" id="PJC33360.1"/>
    </source>
</evidence>